<evidence type="ECO:0000313" key="6">
    <source>
        <dbReference type="Proteomes" id="UP001158067"/>
    </source>
</evidence>
<accession>A0ABY1PYK4</accession>
<evidence type="ECO:0000259" key="3">
    <source>
        <dbReference type="Pfam" id="PF25973"/>
    </source>
</evidence>
<dbReference type="Pfam" id="PF25975">
    <property type="entry name" value="CzcB_C"/>
    <property type="match status" value="1"/>
</dbReference>
<dbReference type="PANTHER" id="PTHR30097:SF4">
    <property type="entry name" value="SLR6042 PROTEIN"/>
    <property type="match status" value="1"/>
</dbReference>
<comment type="caution">
    <text evidence="5">The sequence shown here is derived from an EMBL/GenBank/DDBJ whole genome shotgun (WGS) entry which is preliminary data.</text>
</comment>
<keyword evidence="6" id="KW-1185">Reference proteome</keyword>
<proteinExistence type="inferred from homology"/>
<gene>
    <name evidence="5" type="ORF">SAMN06265222_10476</name>
</gene>
<dbReference type="InterPro" id="IPR058649">
    <property type="entry name" value="CzcB_C"/>
</dbReference>
<dbReference type="InterPro" id="IPR051909">
    <property type="entry name" value="MFP_Cation_Efflux"/>
</dbReference>
<evidence type="ECO:0000259" key="4">
    <source>
        <dbReference type="Pfam" id="PF25975"/>
    </source>
</evidence>
<dbReference type="PANTHER" id="PTHR30097">
    <property type="entry name" value="CATION EFFLUX SYSTEM PROTEIN CUSB"/>
    <property type="match status" value="1"/>
</dbReference>
<dbReference type="InterPro" id="IPR006143">
    <property type="entry name" value="RND_pump_MFP"/>
</dbReference>
<name>A0ABY1PYK4_9BACT</name>
<dbReference type="Proteomes" id="UP001158067">
    <property type="component" value="Unassembled WGS sequence"/>
</dbReference>
<evidence type="ECO:0000256" key="1">
    <source>
        <dbReference type="ARBA" id="ARBA00009477"/>
    </source>
</evidence>
<dbReference type="SUPFAM" id="SSF111369">
    <property type="entry name" value="HlyD-like secretion proteins"/>
    <property type="match status" value="1"/>
</dbReference>
<feature type="domain" description="CzcB-like barrel-sandwich hybrid" evidence="3">
    <location>
        <begin position="101"/>
        <end position="334"/>
    </location>
</feature>
<sequence>MKSKQFISALFALVVVSTTGWFAWSSYYGSGSGSSIKEDVDGNESLSSQVVQDAQRVTLTDVKLRSAGIRTEPVKRGDLMLTRALPARFLYDDSRHVSLRTPTDGILESVLVKTGDRVDRDQPVAVLRSPSIGAARNRILASQTDLALAKRAYRWEADIHDGVAQLAKLIRAGESVEAIKKDLGGMTLGDFGGQLLTAYSKSKLASSLAGAIGNAADRGAVSGRLVQQRLSEQQQTESELAAVIEQSLFQTQQSLAKADAQVRESERALTIAQQTLGTLLGATANSTSGLDVSPNDPDVSRLTIKSPMSGTVELKAFSATERVKEQDELFVIADTTGLWIEADIRGRDWSSINVTEGDTVMVLTPSVNAPPQTATVYFLGRQVDPNSGAIPLVAQIDNTAGHFRPGLFARMEVPTQTIVDAIVVPESAVVDLDGQASVFVVDGDGFSPVAVELGSQTDERVEIRSGLSVGQAVVVAGAFALKSELLLEGEE</sequence>
<dbReference type="Pfam" id="PF25973">
    <property type="entry name" value="BSH_CzcB"/>
    <property type="match status" value="1"/>
</dbReference>
<feature type="domain" description="CzcB-like C-terminal circularly permuted SH3-like" evidence="4">
    <location>
        <begin position="422"/>
        <end position="482"/>
    </location>
</feature>
<dbReference type="EMBL" id="FXUG01000004">
    <property type="protein sequence ID" value="SMP53214.1"/>
    <property type="molecule type" value="Genomic_DNA"/>
</dbReference>
<dbReference type="Gene3D" id="2.40.30.170">
    <property type="match status" value="1"/>
</dbReference>
<evidence type="ECO:0000313" key="5">
    <source>
        <dbReference type="EMBL" id="SMP53214.1"/>
    </source>
</evidence>
<keyword evidence="2" id="KW-0813">Transport</keyword>
<reference evidence="5 6" key="1">
    <citation type="submission" date="2017-05" db="EMBL/GenBank/DDBJ databases">
        <authorList>
            <person name="Varghese N."/>
            <person name="Submissions S."/>
        </authorList>
    </citation>
    <scope>NUCLEOTIDE SEQUENCE [LARGE SCALE GENOMIC DNA]</scope>
    <source>
        <strain evidence="5 6">DSM 25457</strain>
    </source>
</reference>
<dbReference type="NCBIfam" id="TIGR01730">
    <property type="entry name" value="RND_mfp"/>
    <property type="match status" value="1"/>
</dbReference>
<dbReference type="Gene3D" id="2.40.420.20">
    <property type="match status" value="1"/>
</dbReference>
<organism evidence="5 6">
    <name type="scientific">Neorhodopirellula lusitana</name>
    <dbReference type="NCBI Taxonomy" id="445327"/>
    <lineage>
        <taxon>Bacteria</taxon>
        <taxon>Pseudomonadati</taxon>
        <taxon>Planctomycetota</taxon>
        <taxon>Planctomycetia</taxon>
        <taxon>Pirellulales</taxon>
        <taxon>Pirellulaceae</taxon>
        <taxon>Neorhodopirellula</taxon>
    </lineage>
</organism>
<evidence type="ECO:0000256" key="2">
    <source>
        <dbReference type="ARBA" id="ARBA00022448"/>
    </source>
</evidence>
<comment type="similarity">
    <text evidence="1">Belongs to the membrane fusion protein (MFP) (TC 8.A.1) family.</text>
</comment>
<dbReference type="InterPro" id="IPR058647">
    <property type="entry name" value="BSH_CzcB-like"/>
</dbReference>
<protein>
    <submittedName>
        <fullName evidence="5">RND family efflux transporter, MFP subunit</fullName>
    </submittedName>
</protein>